<dbReference type="OrthoDB" id="10594685at2759"/>
<proteinExistence type="predicted"/>
<name>A0A6A4W454_AMPAM</name>
<dbReference type="AlphaFoldDB" id="A0A6A4W454"/>
<evidence type="ECO:0000313" key="3">
    <source>
        <dbReference type="Proteomes" id="UP000440578"/>
    </source>
</evidence>
<evidence type="ECO:0000313" key="2">
    <source>
        <dbReference type="EMBL" id="KAF0297772.1"/>
    </source>
</evidence>
<sequence>MDTCFEQGFKNARLKFENMDPLHFNTTLKGGSRAVAWEVDGNVSVAGISNYTVKISKAESSDDPHQNRPLTITTAWVAPLWRIELGLTYHLTVIPDVIVIKMAAKVAMALPDVEVLNSLDVWGQQQPDQGLVRFYTEDKNFRIKFDVDTAKIDVTIHKIPTLAHFDALNELVRLHFKHVALDTIWPNIEQKLGTVFKEVVNGNNDADDDHDGSTTRSSVVVGADDKW</sequence>
<protein>
    <submittedName>
        <fullName evidence="2">Uncharacterized protein</fullName>
    </submittedName>
</protein>
<dbReference type="EMBL" id="VIIS01001470">
    <property type="protein sequence ID" value="KAF0297772.1"/>
    <property type="molecule type" value="Genomic_DNA"/>
</dbReference>
<evidence type="ECO:0000256" key="1">
    <source>
        <dbReference type="SAM" id="MobiDB-lite"/>
    </source>
</evidence>
<gene>
    <name evidence="2" type="ORF">FJT64_004814</name>
</gene>
<keyword evidence="3" id="KW-1185">Reference proteome</keyword>
<comment type="caution">
    <text evidence="2">The sequence shown here is derived from an EMBL/GenBank/DDBJ whole genome shotgun (WGS) entry which is preliminary data.</text>
</comment>
<dbReference type="Proteomes" id="UP000440578">
    <property type="component" value="Unassembled WGS sequence"/>
</dbReference>
<feature type="region of interest" description="Disordered" evidence="1">
    <location>
        <begin position="203"/>
        <end position="227"/>
    </location>
</feature>
<accession>A0A6A4W454</accession>
<reference evidence="2 3" key="1">
    <citation type="submission" date="2019-07" db="EMBL/GenBank/DDBJ databases">
        <title>Draft genome assembly of a fouling barnacle, Amphibalanus amphitrite (Darwin, 1854): The first reference genome for Thecostraca.</title>
        <authorList>
            <person name="Kim W."/>
        </authorList>
    </citation>
    <scope>NUCLEOTIDE SEQUENCE [LARGE SCALE GENOMIC DNA]</scope>
    <source>
        <strain evidence="2">SNU_AA5</strain>
        <tissue evidence="2">Soma without cirri and trophi</tissue>
    </source>
</reference>
<organism evidence="2 3">
    <name type="scientific">Amphibalanus amphitrite</name>
    <name type="common">Striped barnacle</name>
    <name type="synonym">Balanus amphitrite</name>
    <dbReference type="NCBI Taxonomy" id="1232801"/>
    <lineage>
        <taxon>Eukaryota</taxon>
        <taxon>Metazoa</taxon>
        <taxon>Ecdysozoa</taxon>
        <taxon>Arthropoda</taxon>
        <taxon>Crustacea</taxon>
        <taxon>Multicrustacea</taxon>
        <taxon>Cirripedia</taxon>
        <taxon>Thoracica</taxon>
        <taxon>Thoracicalcarea</taxon>
        <taxon>Balanomorpha</taxon>
        <taxon>Balanoidea</taxon>
        <taxon>Balanidae</taxon>
        <taxon>Amphibalaninae</taxon>
        <taxon>Amphibalanus</taxon>
    </lineage>
</organism>